<proteinExistence type="predicted"/>
<dbReference type="RefSeq" id="WP_116066088.1">
    <property type="nucleotide sequence ID" value="NZ_BONB01000027.1"/>
</dbReference>
<feature type="domain" description="ABM" evidence="2">
    <location>
        <begin position="2"/>
        <end position="63"/>
    </location>
</feature>
<dbReference type="PROSITE" id="PS51257">
    <property type="entry name" value="PROKAR_LIPOPROTEIN"/>
    <property type="match status" value="1"/>
</dbReference>
<dbReference type="InterPro" id="IPR011008">
    <property type="entry name" value="Dimeric_a/b-barrel"/>
</dbReference>
<sequence length="113" mass="12017">MLVVNRFVVAEEAADGFTERAHAALAALAACRGYRSGQLARGLDEPTAWCLVTEWESVGTYRRALGNFDVKVHATPLLAESLDEPSAFEPLACAEPGGAVQTRSSDRSVGPGR</sequence>
<keyword evidence="3" id="KW-0503">Monooxygenase</keyword>
<protein>
    <submittedName>
        <fullName evidence="3">Antibiotic biosynthesis monooxygenase</fullName>
    </submittedName>
</protein>
<dbReference type="SUPFAM" id="SSF54909">
    <property type="entry name" value="Dimeric alpha+beta barrel"/>
    <property type="match status" value="1"/>
</dbReference>
<evidence type="ECO:0000313" key="4">
    <source>
        <dbReference type="Proteomes" id="UP000256913"/>
    </source>
</evidence>
<dbReference type="Proteomes" id="UP000256913">
    <property type="component" value="Unassembled WGS sequence"/>
</dbReference>
<organism evidence="3 4">
    <name type="scientific">Asanoa ferruginea</name>
    <dbReference type="NCBI Taxonomy" id="53367"/>
    <lineage>
        <taxon>Bacteria</taxon>
        <taxon>Bacillati</taxon>
        <taxon>Actinomycetota</taxon>
        <taxon>Actinomycetes</taxon>
        <taxon>Micromonosporales</taxon>
        <taxon>Micromonosporaceae</taxon>
        <taxon>Asanoa</taxon>
    </lineage>
</organism>
<dbReference type="OrthoDB" id="5193042at2"/>
<name>A0A3D9ZA06_9ACTN</name>
<dbReference type="Gene3D" id="3.30.70.100">
    <property type="match status" value="1"/>
</dbReference>
<accession>A0A3D9ZA06</accession>
<feature type="region of interest" description="Disordered" evidence="1">
    <location>
        <begin position="94"/>
        <end position="113"/>
    </location>
</feature>
<evidence type="ECO:0000259" key="2">
    <source>
        <dbReference type="Pfam" id="PF03992"/>
    </source>
</evidence>
<comment type="caution">
    <text evidence="3">The sequence shown here is derived from an EMBL/GenBank/DDBJ whole genome shotgun (WGS) entry which is preliminary data.</text>
</comment>
<dbReference type="AlphaFoldDB" id="A0A3D9ZA06"/>
<dbReference type="EMBL" id="QUMQ01000001">
    <property type="protein sequence ID" value="REF94236.1"/>
    <property type="molecule type" value="Genomic_DNA"/>
</dbReference>
<dbReference type="InterPro" id="IPR007138">
    <property type="entry name" value="ABM_dom"/>
</dbReference>
<dbReference type="Pfam" id="PF03992">
    <property type="entry name" value="ABM"/>
    <property type="match status" value="1"/>
</dbReference>
<keyword evidence="4" id="KW-1185">Reference proteome</keyword>
<evidence type="ECO:0000256" key="1">
    <source>
        <dbReference type="SAM" id="MobiDB-lite"/>
    </source>
</evidence>
<reference evidence="3 4" key="1">
    <citation type="submission" date="2018-08" db="EMBL/GenBank/DDBJ databases">
        <title>Sequencing the genomes of 1000 actinobacteria strains.</title>
        <authorList>
            <person name="Klenk H.-P."/>
        </authorList>
    </citation>
    <scope>NUCLEOTIDE SEQUENCE [LARGE SCALE GENOMIC DNA]</scope>
    <source>
        <strain evidence="3 4">DSM 44099</strain>
    </source>
</reference>
<evidence type="ECO:0000313" key="3">
    <source>
        <dbReference type="EMBL" id="REF94236.1"/>
    </source>
</evidence>
<keyword evidence="3" id="KW-0560">Oxidoreductase</keyword>
<dbReference type="GO" id="GO:0004497">
    <property type="term" value="F:monooxygenase activity"/>
    <property type="evidence" value="ECO:0007669"/>
    <property type="project" value="UniProtKB-KW"/>
</dbReference>
<gene>
    <name evidence="3" type="ORF">DFJ67_0152</name>
</gene>